<proteinExistence type="predicted"/>
<evidence type="ECO:0000313" key="1">
    <source>
        <dbReference type="EMBL" id="RGW85160.1"/>
    </source>
</evidence>
<evidence type="ECO:0000313" key="2">
    <source>
        <dbReference type="Proteomes" id="UP000283683"/>
    </source>
</evidence>
<gene>
    <name evidence="1" type="ORF">DWV45_14640</name>
</gene>
<keyword evidence="1" id="KW-0255">Endonuclease</keyword>
<comment type="caution">
    <text evidence="1">The sequence shown here is derived from an EMBL/GenBank/DDBJ whole genome shotgun (WGS) entry which is preliminary data.</text>
</comment>
<reference evidence="1 2" key="1">
    <citation type="submission" date="2018-08" db="EMBL/GenBank/DDBJ databases">
        <title>A genome reference for cultivated species of the human gut microbiota.</title>
        <authorList>
            <person name="Zou Y."/>
            <person name="Xue W."/>
            <person name="Luo G."/>
        </authorList>
    </citation>
    <scope>NUCLEOTIDE SEQUENCE [LARGE SCALE GENOMIC DNA]</scope>
    <source>
        <strain evidence="1 2">AF06-19</strain>
    </source>
</reference>
<dbReference type="Proteomes" id="UP000283683">
    <property type="component" value="Unassembled WGS sequence"/>
</dbReference>
<protein>
    <submittedName>
        <fullName evidence="1">HNH endonuclease</fullName>
    </submittedName>
</protein>
<name>A0A413DGR2_9FIRM</name>
<sequence>MALLKYCNRNGCNKLVPQGVRYCKVHTVNKTAENRERHKEYDAHCRNQTAKAFYNSSEWKATRARVLARDTGIDIYLYITEGRVAPADTVHHIVELMEDYSKRCDLDNLISISEATHSMISKAYKDEIKKAQMQQTLRECISEYKKRLAG</sequence>
<keyword evidence="1" id="KW-0378">Hydrolase</keyword>
<dbReference type="AlphaFoldDB" id="A0A413DGR2"/>
<dbReference type="EMBL" id="QSAZ01000019">
    <property type="protein sequence ID" value="RGW85160.1"/>
    <property type="molecule type" value="Genomic_DNA"/>
</dbReference>
<organism evidence="1 2">
    <name type="scientific">Agathobacter rectalis</name>
    <dbReference type="NCBI Taxonomy" id="39491"/>
    <lineage>
        <taxon>Bacteria</taxon>
        <taxon>Bacillati</taxon>
        <taxon>Bacillota</taxon>
        <taxon>Clostridia</taxon>
        <taxon>Lachnospirales</taxon>
        <taxon>Lachnospiraceae</taxon>
        <taxon>Agathobacter</taxon>
    </lineage>
</organism>
<dbReference type="GO" id="GO:0004519">
    <property type="term" value="F:endonuclease activity"/>
    <property type="evidence" value="ECO:0007669"/>
    <property type="project" value="UniProtKB-KW"/>
</dbReference>
<dbReference type="RefSeq" id="WP_118327297.1">
    <property type="nucleotide sequence ID" value="NZ_QSAZ01000019.1"/>
</dbReference>
<keyword evidence="1" id="KW-0540">Nuclease</keyword>
<accession>A0A413DGR2</accession>